<sequence>MKEPPFSLQRTQNQKTLFLLQRTQNPKSFEEPQPSTKNPSPRHASAVTLSSGTPTMAVDPPHHTIVALREAAVSSPPPIPPAQLPVLRPVPSTSPPKPASDSPRSAIEALSHETGESPRVTSGFSAPRMAISISGRWQLRKSSPLLIFLRRR</sequence>
<evidence type="ECO:0000313" key="2">
    <source>
        <dbReference type="EMBL" id="RYQ98778.1"/>
    </source>
</evidence>
<keyword evidence="3" id="KW-1185">Reference proteome</keyword>
<proteinExistence type="predicted"/>
<reference evidence="2 3" key="1">
    <citation type="submission" date="2019-01" db="EMBL/GenBank/DDBJ databases">
        <title>Sequencing of cultivated peanut Arachis hypogaea provides insights into genome evolution and oil improvement.</title>
        <authorList>
            <person name="Chen X."/>
        </authorList>
    </citation>
    <scope>NUCLEOTIDE SEQUENCE [LARGE SCALE GENOMIC DNA]</scope>
    <source>
        <strain evidence="3">cv. Fuhuasheng</strain>
        <tissue evidence="2">Leaves</tissue>
    </source>
</reference>
<accession>A0A444YA18</accession>
<gene>
    <name evidence="2" type="ORF">Ahy_B07g086565</name>
</gene>
<dbReference type="AlphaFoldDB" id="A0A444YA18"/>
<evidence type="ECO:0000313" key="3">
    <source>
        <dbReference type="Proteomes" id="UP000289738"/>
    </source>
</evidence>
<comment type="caution">
    <text evidence="2">The sequence shown here is derived from an EMBL/GenBank/DDBJ whole genome shotgun (WGS) entry which is preliminary data.</text>
</comment>
<feature type="region of interest" description="Disordered" evidence="1">
    <location>
        <begin position="1"/>
        <end position="123"/>
    </location>
</feature>
<organism evidence="2 3">
    <name type="scientific">Arachis hypogaea</name>
    <name type="common">Peanut</name>
    <dbReference type="NCBI Taxonomy" id="3818"/>
    <lineage>
        <taxon>Eukaryota</taxon>
        <taxon>Viridiplantae</taxon>
        <taxon>Streptophyta</taxon>
        <taxon>Embryophyta</taxon>
        <taxon>Tracheophyta</taxon>
        <taxon>Spermatophyta</taxon>
        <taxon>Magnoliopsida</taxon>
        <taxon>eudicotyledons</taxon>
        <taxon>Gunneridae</taxon>
        <taxon>Pentapetalae</taxon>
        <taxon>rosids</taxon>
        <taxon>fabids</taxon>
        <taxon>Fabales</taxon>
        <taxon>Fabaceae</taxon>
        <taxon>Papilionoideae</taxon>
        <taxon>50 kb inversion clade</taxon>
        <taxon>dalbergioids sensu lato</taxon>
        <taxon>Dalbergieae</taxon>
        <taxon>Pterocarpus clade</taxon>
        <taxon>Arachis</taxon>
    </lineage>
</organism>
<evidence type="ECO:0000256" key="1">
    <source>
        <dbReference type="SAM" id="MobiDB-lite"/>
    </source>
</evidence>
<name>A0A444YA18_ARAHY</name>
<feature type="compositionally biased region" description="Polar residues" evidence="1">
    <location>
        <begin position="8"/>
        <end position="39"/>
    </location>
</feature>
<dbReference type="EMBL" id="SDMP01000017">
    <property type="protein sequence ID" value="RYQ98778.1"/>
    <property type="molecule type" value="Genomic_DNA"/>
</dbReference>
<dbReference type="Proteomes" id="UP000289738">
    <property type="component" value="Chromosome B07"/>
</dbReference>
<protein>
    <submittedName>
        <fullName evidence="2">Uncharacterized protein</fullName>
    </submittedName>
</protein>